<evidence type="ECO:0000313" key="3">
    <source>
        <dbReference type="Proteomes" id="UP000612893"/>
    </source>
</evidence>
<gene>
    <name evidence="2" type="ORF">JF922_23280</name>
</gene>
<sequence>MPSKATGQAIFEHFDSSSWIVVPGPQTSDHISISSLAASSGDDVWAVGSQRGFGRRAPTLQLIEHFNGSSWTIVPGARGRDWDRRPPEHGHAPLAQ</sequence>
<evidence type="ECO:0000256" key="1">
    <source>
        <dbReference type="SAM" id="MobiDB-lite"/>
    </source>
</evidence>
<dbReference type="Proteomes" id="UP000612893">
    <property type="component" value="Unassembled WGS sequence"/>
</dbReference>
<keyword evidence="3" id="KW-1185">Reference proteome</keyword>
<feature type="region of interest" description="Disordered" evidence="1">
    <location>
        <begin position="77"/>
        <end position="96"/>
    </location>
</feature>
<dbReference type="AlphaFoldDB" id="A0A934NBK5"/>
<evidence type="ECO:0000313" key="2">
    <source>
        <dbReference type="EMBL" id="MBJ7600979.1"/>
    </source>
</evidence>
<proteinExistence type="predicted"/>
<organism evidence="2 3">
    <name type="scientific">Candidatus Nephthysia bennettiae</name>
    <dbReference type="NCBI Taxonomy" id="3127016"/>
    <lineage>
        <taxon>Bacteria</taxon>
        <taxon>Bacillati</taxon>
        <taxon>Candidatus Dormiibacterota</taxon>
        <taxon>Candidatus Dormibacteria</taxon>
        <taxon>Candidatus Dormibacterales</taxon>
        <taxon>Candidatus Dormibacteraceae</taxon>
        <taxon>Candidatus Nephthysia</taxon>
    </lineage>
</organism>
<comment type="caution">
    <text evidence="2">The sequence shown here is derived from an EMBL/GenBank/DDBJ whole genome shotgun (WGS) entry which is preliminary data.</text>
</comment>
<dbReference type="RefSeq" id="WP_338204982.1">
    <property type="nucleotide sequence ID" value="NZ_JAEKNR010000231.1"/>
</dbReference>
<dbReference type="EMBL" id="JAEKNR010000231">
    <property type="protein sequence ID" value="MBJ7600979.1"/>
    <property type="molecule type" value="Genomic_DNA"/>
</dbReference>
<protein>
    <recommendedName>
        <fullName evidence="4">Tail specific protease domain-containing protein</fullName>
    </recommendedName>
</protein>
<reference evidence="2" key="1">
    <citation type="submission" date="2020-10" db="EMBL/GenBank/DDBJ databases">
        <title>Ca. Dormibacterota MAGs.</title>
        <authorList>
            <person name="Montgomery K."/>
        </authorList>
    </citation>
    <scope>NUCLEOTIDE SEQUENCE [LARGE SCALE GENOMIC DNA]</scope>
    <source>
        <strain evidence="2">SC8812_S17_10</strain>
    </source>
</reference>
<accession>A0A934NBK5</accession>
<feature type="compositionally biased region" description="Basic and acidic residues" evidence="1">
    <location>
        <begin position="78"/>
        <end position="96"/>
    </location>
</feature>
<name>A0A934NBK5_9BACT</name>
<evidence type="ECO:0008006" key="4">
    <source>
        <dbReference type="Google" id="ProtNLM"/>
    </source>
</evidence>